<dbReference type="EMBL" id="CVRI01000021">
    <property type="protein sequence ID" value="CRK91475.1"/>
    <property type="molecule type" value="Genomic_DNA"/>
</dbReference>
<reference evidence="1 2" key="1">
    <citation type="submission" date="2015-04" db="EMBL/GenBank/DDBJ databases">
        <authorList>
            <person name="Syromyatnikov M.Y."/>
            <person name="Popov V.N."/>
        </authorList>
    </citation>
    <scope>NUCLEOTIDE SEQUENCE [LARGE SCALE GENOMIC DNA]</scope>
</reference>
<accession>A0A1J1HU00</accession>
<organism evidence="1 2">
    <name type="scientific">Clunio marinus</name>
    <dbReference type="NCBI Taxonomy" id="568069"/>
    <lineage>
        <taxon>Eukaryota</taxon>
        <taxon>Metazoa</taxon>
        <taxon>Ecdysozoa</taxon>
        <taxon>Arthropoda</taxon>
        <taxon>Hexapoda</taxon>
        <taxon>Insecta</taxon>
        <taxon>Pterygota</taxon>
        <taxon>Neoptera</taxon>
        <taxon>Endopterygota</taxon>
        <taxon>Diptera</taxon>
        <taxon>Nematocera</taxon>
        <taxon>Chironomoidea</taxon>
        <taxon>Chironomidae</taxon>
        <taxon>Clunio</taxon>
    </lineage>
</organism>
<dbReference type="Proteomes" id="UP000183832">
    <property type="component" value="Unassembled WGS sequence"/>
</dbReference>
<name>A0A1J1HU00_9DIPT</name>
<sequence length="85" mass="9750">MINLPKTELTEVHGKQFIIAVYIALEYIRGKEEPFHHLEKDSPSFLSTQSASGLYLFMLISVEEETLKLRTGSTRQYLQAVCCEK</sequence>
<protein>
    <submittedName>
        <fullName evidence="1">CLUMA_CG005142, isoform A</fullName>
    </submittedName>
</protein>
<keyword evidence="2" id="KW-1185">Reference proteome</keyword>
<proteinExistence type="predicted"/>
<gene>
    <name evidence="1" type="ORF">CLUMA_CG005142</name>
</gene>
<evidence type="ECO:0000313" key="1">
    <source>
        <dbReference type="EMBL" id="CRK91475.1"/>
    </source>
</evidence>
<evidence type="ECO:0000313" key="2">
    <source>
        <dbReference type="Proteomes" id="UP000183832"/>
    </source>
</evidence>
<dbReference type="AlphaFoldDB" id="A0A1J1HU00"/>